<keyword evidence="2" id="KW-0812">Transmembrane</keyword>
<dbReference type="AlphaFoldDB" id="A0A0F9JQW4"/>
<feature type="compositionally biased region" description="Low complexity" evidence="1">
    <location>
        <begin position="758"/>
        <end position="773"/>
    </location>
</feature>
<dbReference type="SUPFAM" id="SSF109604">
    <property type="entry name" value="HD-domain/PDEase-like"/>
    <property type="match status" value="1"/>
</dbReference>
<dbReference type="Pfam" id="PF07698">
    <property type="entry name" value="7TM-7TMR_HD"/>
    <property type="match status" value="1"/>
</dbReference>
<dbReference type="PANTHER" id="PTHR36442:SF1">
    <property type="entry name" value="CYCLIC-DI-AMP PHOSPHODIESTERASE PGPH"/>
    <property type="match status" value="1"/>
</dbReference>
<feature type="transmembrane region" description="Helical" evidence="2">
    <location>
        <begin position="38"/>
        <end position="57"/>
    </location>
</feature>
<comment type="caution">
    <text evidence="4">The sequence shown here is derived from an EMBL/GenBank/DDBJ whole genome shotgun (WGS) entry which is preliminary data.</text>
</comment>
<evidence type="ECO:0000259" key="3">
    <source>
        <dbReference type="SMART" id="SM00471"/>
    </source>
</evidence>
<accession>A0A0F9JQW4</accession>
<keyword evidence="2" id="KW-0472">Membrane</keyword>
<feature type="transmembrane region" description="Helical" evidence="2">
    <location>
        <begin position="430"/>
        <end position="446"/>
    </location>
</feature>
<organism evidence="4">
    <name type="scientific">marine sediment metagenome</name>
    <dbReference type="NCBI Taxonomy" id="412755"/>
    <lineage>
        <taxon>unclassified sequences</taxon>
        <taxon>metagenomes</taxon>
        <taxon>ecological metagenomes</taxon>
    </lineage>
</organism>
<evidence type="ECO:0000256" key="1">
    <source>
        <dbReference type="SAM" id="MobiDB-lite"/>
    </source>
</evidence>
<dbReference type="Gene3D" id="1.10.3210.10">
    <property type="entry name" value="Hypothetical protein af1432"/>
    <property type="match status" value="1"/>
</dbReference>
<dbReference type="SMART" id="SM00471">
    <property type="entry name" value="HDc"/>
    <property type="match status" value="1"/>
</dbReference>
<evidence type="ECO:0000256" key="2">
    <source>
        <dbReference type="SAM" id="Phobius"/>
    </source>
</evidence>
<dbReference type="InterPro" id="IPR011621">
    <property type="entry name" value="Metal-dep_PHydrolase_7TM_intra"/>
</dbReference>
<dbReference type="EMBL" id="LAZR01017216">
    <property type="protein sequence ID" value="KKM01358.1"/>
    <property type="molecule type" value="Genomic_DNA"/>
</dbReference>
<keyword evidence="2" id="KW-1133">Transmembrane helix</keyword>
<dbReference type="InterPro" id="IPR052722">
    <property type="entry name" value="PgpH_phosphodiesterase"/>
</dbReference>
<dbReference type="NCBIfam" id="TIGR00277">
    <property type="entry name" value="HDIG"/>
    <property type="match status" value="1"/>
</dbReference>
<feature type="domain" description="HD/PDEase" evidence="3">
    <location>
        <begin position="535"/>
        <end position="695"/>
    </location>
</feature>
<dbReference type="CDD" id="cd00077">
    <property type="entry name" value="HDc"/>
    <property type="match status" value="1"/>
</dbReference>
<dbReference type="InterPro" id="IPR003607">
    <property type="entry name" value="HD/PDEase_dom"/>
</dbReference>
<sequence length="773" mass="84015">MWPFRPRKKAAQSRLEALKGTQAPPAGRWGRFRQGGGVMSVLLAGALFAAALAMDVWTLEPVGYRVGGYVPRGVYARVPFKVVSEEKTEDKRRAAAEASPAVIVLNEPALSRIVSDLKSLTGALKATTQRTDLPEAVQRLFAIRPEEYAAIQPYLARATGADEYAQAVDRLRESLLTQYLLDKDDFEHAYHRKGSEKGLVQIGEDTPPVSKGRLLDLGDPRKRSGFLAEATATFPAPVRKPVAYYLSRSLTPAAGIFQLDLQATRAAEESARESVGPQFRAVPAGTLLARRTDRGGLSRSDFRRLEAEHSAFAAYQNTRRPWRVIWLMLGRAGMIAGIVALLGLYVGKYRPRVVKSHWRGLAIVVLLALTLLLGKVMAGASGCPLLAVFGVFLASVILTIAYDQRFAFAVCGALVLLTALQLRLDTGSLLVLWAAAAAAVFQLREVRTRTKLIEAGVITGAVVFVGIWLISAAKDVPLAFALKDGGFAALAAVASGFVALGILPVVERVFHIATSLTLLEWCDTDKPLLKRLALEARGTHSHAVLLGSMCEAAAEAIGARGLLARVGAYYHDVGKVNKPEYFAENQSGPGSKHDRLSPAMSLLVIRGHVKDGLELARQFSLPHILHEFIASHHGTTLVEYFYHAATQQRKQDVERAPEEIEFRYPGPKPRSREAAILMLADASESAVRAMPEPTPGRIETQVHQVISKRLTDGQLDDCELRLQEVHAIEASLVRSISSAYHGRIMYPTQKNSGESAEPRPNGAPARPNAKTAG</sequence>
<feature type="region of interest" description="Disordered" evidence="1">
    <location>
        <begin position="747"/>
        <end position="773"/>
    </location>
</feature>
<dbReference type="Pfam" id="PF01966">
    <property type="entry name" value="HD"/>
    <property type="match status" value="1"/>
</dbReference>
<name>A0A0F9JQW4_9ZZZZ</name>
<dbReference type="Pfam" id="PF07697">
    <property type="entry name" value="7TMR-HDED"/>
    <property type="match status" value="1"/>
</dbReference>
<evidence type="ECO:0000313" key="4">
    <source>
        <dbReference type="EMBL" id="KKM01358.1"/>
    </source>
</evidence>
<feature type="transmembrane region" description="Helical" evidence="2">
    <location>
        <begin position="406"/>
        <end position="424"/>
    </location>
</feature>
<gene>
    <name evidence="4" type="ORF">LCGC14_1795220</name>
</gene>
<feature type="transmembrane region" description="Helical" evidence="2">
    <location>
        <begin position="384"/>
        <end position="401"/>
    </location>
</feature>
<feature type="transmembrane region" description="Helical" evidence="2">
    <location>
        <begin position="453"/>
        <end position="473"/>
    </location>
</feature>
<dbReference type="InterPro" id="IPR006675">
    <property type="entry name" value="HDIG_dom"/>
</dbReference>
<dbReference type="PANTHER" id="PTHR36442">
    <property type="entry name" value="CYCLIC-DI-AMP PHOSPHODIESTERASE PGPH"/>
    <property type="match status" value="1"/>
</dbReference>
<dbReference type="InterPro" id="IPR011624">
    <property type="entry name" value="Metal-dep_PHydrolase_7TM_extra"/>
</dbReference>
<feature type="transmembrane region" description="Helical" evidence="2">
    <location>
        <begin position="485"/>
        <end position="506"/>
    </location>
</feature>
<protein>
    <recommendedName>
        <fullName evidence="3">HD/PDEase domain-containing protein</fullName>
    </recommendedName>
</protein>
<proteinExistence type="predicted"/>
<dbReference type="InterPro" id="IPR006674">
    <property type="entry name" value="HD_domain"/>
</dbReference>
<feature type="transmembrane region" description="Helical" evidence="2">
    <location>
        <begin position="358"/>
        <end position="378"/>
    </location>
</feature>
<feature type="transmembrane region" description="Helical" evidence="2">
    <location>
        <begin position="324"/>
        <end position="346"/>
    </location>
</feature>
<reference evidence="4" key="1">
    <citation type="journal article" date="2015" name="Nature">
        <title>Complex archaea that bridge the gap between prokaryotes and eukaryotes.</title>
        <authorList>
            <person name="Spang A."/>
            <person name="Saw J.H."/>
            <person name="Jorgensen S.L."/>
            <person name="Zaremba-Niedzwiedzka K."/>
            <person name="Martijn J."/>
            <person name="Lind A.E."/>
            <person name="van Eijk R."/>
            <person name="Schleper C."/>
            <person name="Guy L."/>
            <person name="Ettema T.J."/>
        </authorList>
    </citation>
    <scope>NUCLEOTIDE SEQUENCE</scope>
</reference>